<dbReference type="OrthoDB" id="2538345at2759"/>
<feature type="compositionally biased region" description="Basic residues" evidence="1">
    <location>
        <begin position="145"/>
        <end position="164"/>
    </location>
</feature>
<reference evidence="2 3" key="1">
    <citation type="submission" date="2016-07" db="EMBL/GenBank/DDBJ databases">
        <title>Pervasive Adenine N6-methylation of Active Genes in Fungi.</title>
        <authorList>
            <consortium name="DOE Joint Genome Institute"/>
            <person name="Mondo S.J."/>
            <person name="Dannebaum R.O."/>
            <person name="Kuo R.C."/>
            <person name="Labutti K."/>
            <person name="Haridas S."/>
            <person name="Kuo A."/>
            <person name="Salamov A."/>
            <person name="Ahrendt S.R."/>
            <person name="Lipzen A."/>
            <person name="Sullivan W."/>
            <person name="Andreopoulos W.B."/>
            <person name="Clum A."/>
            <person name="Lindquist E."/>
            <person name="Daum C."/>
            <person name="Ramamoorthy G.K."/>
            <person name="Gryganskyi A."/>
            <person name="Culley D."/>
            <person name="Magnuson J.K."/>
            <person name="James T.Y."/>
            <person name="O'Malley M.A."/>
            <person name="Stajich J.E."/>
            <person name="Spatafora J.W."/>
            <person name="Visel A."/>
            <person name="Grigoriev I.V."/>
        </authorList>
    </citation>
    <scope>NUCLEOTIDE SEQUENCE [LARGE SCALE GENOMIC DNA]</scope>
    <source>
        <strain evidence="2 3">62-1032</strain>
    </source>
</reference>
<dbReference type="AlphaFoldDB" id="A0A1Y2F8S7"/>
<accession>A0A1Y2F8S7</accession>
<feature type="region of interest" description="Disordered" evidence="1">
    <location>
        <begin position="1"/>
        <end position="165"/>
    </location>
</feature>
<evidence type="ECO:0000313" key="2">
    <source>
        <dbReference type="EMBL" id="ORY80289.1"/>
    </source>
</evidence>
<dbReference type="InParanoid" id="A0A1Y2F8S7"/>
<name>A0A1Y2F8S7_9BASI</name>
<feature type="compositionally biased region" description="Basic and acidic residues" evidence="1">
    <location>
        <begin position="278"/>
        <end position="299"/>
    </location>
</feature>
<evidence type="ECO:0000313" key="3">
    <source>
        <dbReference type="Proteomes" id="UP000193467"/>
    </source>
</evidence>
<sequence>MTRSPSPDRREERSRHSKDDRERRRSRSPDRRRESRRDEERSSRDDKGKDREREREREDRRSRDDDREHRRERRRSRSRSRSPARRRERSRSRDRHHHSSSRRRSPSSGSSSDGSEDSRDRRHRRKHSSRDKSSRDSKGRDKEERRKRREEKKAKKERKERKKKGLETIEWGKWGILTEADIYTKDTEYRAWLVGERMINPETLSKAKEKDIFKEYMEAFNTGTLPSDKYVDTAKYEARMNAIRGGETVVTSERYDPNKDMESLRAAHRGAPSTAEPTIDRSRLEDLRRAQNERTEMERMKRLGMTPKASMGVIHQTDLEKRMGVK</sequence>
<evidence type="ECO:0000256" key="1">
    <source>
        <dbReference type="SAM" id="MobiDB-lite"/>
    </source>
</evidence>
<gene>
    <name evidence="2" type="ORF">BCR35DRAFT_304488</name>
</gene>
<dbReference type="PANTHER" id="PTHR34689">
    <property type="entry name" value="NUCLEIC ACID-BINDING PROTEIN"/>
    <property type="match status" value="1"/>
</dbReference>
<dbReference type="PANTHER" id="PTHR34689:SF1">
    <property type="entry name" value="NUCLEIC ACID-BINDING PROTEIN"/>
    <property type="match status" value="1"/>
</dbReference>
<protein>
    <submittedName>
        <fullName evidence="2">Uncharacterized protein</fullName>
    </submittedName>
</protein>
<organism evidence="2 3">
    <name type="scientific">Leucosporidium creatinivorum</name>
    <dbReference type="NCBI Taxonomy" id="106004"/>
    <lineage>
        <taxon>Eukaryota</taxon>
        <taxon>Fungi</taxon>
        <taxon>Dikarya</taxon>
        <taxon>Basidiomycota</taxon>
        <taxon>Pucciniomycotina</taxon>
        <taxon>Microbotryomycetes</taxon>
        <taxon>Leucosporidiales</taxon>
        <taxon>Leucosporidium</taxon>
    </lineage>
</organism>
<dbReference type="Proteomes" id="UP000193467">
    <property type="component" value="Unassembled WGS sequence"/>
</dbReference>
<comment type="caution">
    <text evidence="2">The sequence shown here is derived from an EMBL/GenBank/DDBJ whole genome shotgun (WGS) entry which is preliminary data.</text>
</comment>
<proteinExistence type="predicted"/>
<feature type="compositionally biased region" description="Basic and acidic residues" evidence="1">
    <location>
        <begin position="1"/>
        <end position="69"/>
    </location>
</feature>
<keyword evidence="3" id="KW-1185">Reference proteome</keyword>
<feature type="region of interest" description="Disordered" evidence="1">
    <location>
        <begin position="267"/>
        <end position="299"/>
    </location>
</feature>
<dbReference type="STRING" id="106004.A0A1Y2F8S7"/>
<dbReference type="EMBL" id="MCGR01000025">
    <property type="protein sequence ID" value="ORY80289.1"/>
    <property type="molecule type" value="Genomic_DNA"/>
</dbReference>
<feature type="compositionally biased region" description="Basic and acidic residues" evidence="1">
    <location>
        <begin position="130"/>
        <end position="144"/>
    </location>
</feature>
<feature type="compositionally biased region" description="Basic residues" evidence="1">
    <location>
        <begin position="70"/>
        <end position="105"/>
    </location>
</feature>